<feature type="compositionally biased region" description="Basic and acidic residues" evidence="1">
    <location>
        <begin position="1"/>
        <end position="10"/>
    </location>
</feature>
<dbReference type="Proteomes" id="UP000521872">
    <property type="component" value="Unassembled WGS sequence"/>
</dbReference>
<dbReference type="AlphaFoldDB" id="A0A8H4QU13"/>
<evidence type="ECO:0000256" key="1">
    <source>
        <dbReference type="SAM" id="MobiDB-lite"/>
    </source>
</evidence>
<protein>
    <submittedName>
        <fullName evidence="2">Uncharacterized protein</fullName>
    </submittedName>
</protein>
<evidence type="ECO:0000313" key="3">
    <source>
        <dbReference type="Proteomes" id="UP000521872"/>
    </source>
</evidence>
<proteinExistence type="predicted"/>
<sequence length="503" mass="55585">MAEMSLRETFTDVGHSSGKRKRSSSPDEGSAPTPKRQLVVAPGQAAPIAMFENAKNVIINGGHFVQTFSMPILNSLTSDIKPQLSTTPRTPAHNISDIYQRNMAPLRAGTALWIPEGHSNLWPSYQDRGVCIGDVGTVTASGSFSFLFNICLPADHPVNRNLVPPGFRPIYPAIEPWDIREINEFMPWDYLSTDSIRKLANNLDDSISSAPLVSFRVQEGDGAVVVMPEGAISQDLENVSIFRSYAAANLEKWYRYVNVTRGREIENGELRLVIGCDKTGSWAIAAVPEQNNAATIQLRAEKIQFREFSLPYAWHVSGSVQTRVGPVCSSNLPGAANAPQKLNQCLFVRTMNLKLGTKEWGVLTDPRSFCLSSPTLNGAGERYVSFLTPDSMGERHASSNSSYEDADRTDGMIMESMLREHRRSASSEPPGLGPPKPFKHALDLLHNIMLSMYPDASMAITEDDEFLHNFVFLDSDDSTSTPSHDQLVDRLKELYEIKYDGGK</sequence>
<name>A0A8H4QU13_9AGAR</name>
<reference evidence="2 3" key="1">
    <citation type="submission" date="2019-12" db="EMBL/GenBank/DDBJ databases">
        <authorList>
            <person name="Floudas D."/>
            <person name="Bentzer J."/>
            <person name="Ahren D."/>
            <person name="Johansson T."/>
            <person name="Persson P."/>
            <person name="Tunlid A."/>
        </authorList>
    </citation>
    <scope>NUCLEOTIDE SEQUENCE [LARGE SCALE GENOMIC DNA]</scope>
    <source>
        <strain evidence="2 3">CBS 102.39</strain>
    </source>
</reference>
<keyword evidence="3" id="KW-1185">Reference proteome</keyword>
<feature type="region of interest" description="Disordered" evidence="1">
    <location>
        <begin position="1"/>
        <end position="37"/>
    </location>
</feature>
<comment type="caution">
    <text evidence="2">The sequence shown here is derived from an EMBL/GenBank/DDBJ whole genome shotgun (WGS) entry which is preliminary data.</text>
</comment>
<accession>A0A8H4QU13</accession>
<organism evidence="2 3">
    <name type="scientific">Agrocybe pediades</name>
    <dbReference type="NCBI Taxonomy" id="84607"/>
    <lineage>
        <taxon>Eukaryota</taxon>
        <taxon>Fungi</taxon>
        <taxon>Dikarya</taxon>
        <taxon>Basidiomycota</taxon>
        <taxon>Agaricomycotina</taxon>
        <taxon>Agaricomycetes</taxon>
        <taxon>Agaricomycetidae</taxon>
        <taxon>Agaricales</taxon>
        <taxon>Agaricineae</taxon>
        <taxon>Strophariaceae</taxon>
        <taxon>Agrocybe</taxon>
    </lineage>
</organism>
<evidence type="ECO:0000313" key="2">
    <source>
        <dbReference type="EMBL" id="KAF4617389.1"/>
    </source>
</evidence>
<dbReference type="EMBL" id="JAACJL010000030">
    <property type="protein sequence ID" value="KAF4617389.1"/>
    <property type="molecule type" value="Genomic_DNA"/>
</dbReference>
<gene>
    <name evidence="2" type="ORF">D9613_006176</name>
</gene>